<name>A0A2I2GMT2_9EURO</name>
<feature type="signal peptide" evidence="1">
    <location>
        <begin position="1"/>
        <end position="20"/>
    </location>
</feature>
<organism evidence="2 3">
    <name type="scientific">Aspergillus steynii IBT 23096</name>
    <dbReference type="NCBI Taxonomy" id="1392250"/>
    <lineage>
        <taxon>Eukaryota</taxon>
        <taxon>Fungi</taxon>
        <taxon>Dikarya</taxon>
        <taxon>Ascomycota</taxon>
        <taxon>Pezizomycotina</taxon>
        <taxon>Eurotiomycetes</taxon>
        <taxon>Eurotiomycetidae</taxon>
        <taxon>Eurotiales</taxon>
        <taxon>Aspergillaceae</taxon>
        <taxon>Aspergillus</taxon>
        <taxon>Aspergillus subgen. Circumdati</taxon>
    </lineage>
</organism>
<dbReference type="RefSeq" id="XP_024709451.1">
    <property type="nucleotide sequence ID" value="XM_024851934.1"/>
</dbReference>
<sequence length="101" mass="11127">MKVLALLAVLLSFFINMIHAAPLHTPLRHDTPAIIKDFEQVGARVAELDKAIKSFGPKTDVGTIRNLTSNVEMAIVHTHNDVDWNKSFNEKDSKAMASSAD</sequence>
<keyword evidence="3" id="KW-1185">Reference proteome</keyword>
<dbReference type="Proteomes" id="UP000234275">
    <property type="component" value="Unassembled WGS sequence"/>
</dbReference>
<dbReference type="VEuPathDB" id="FungiDB:P170DRAFT_460370"/>
<dbReference type="AlphaFoldDB" id="A0A2I2GMT2"/>
<proteinExistence type="predicted"/>
<evidence type="ECO:0000256" key="1">
    <source>
        <dbReference type="SAM" id="SignalP"/>
    </source>
</evidence>
<dbReference type="GeneID" id="36559632"/>
<comment type="caution">
    <text evidence="2">The sequence shown here is derived from an EMBL/GenBank/DDBJ whole genome shotgun (WGS) entry which is preliminary data.</text>
</comment>
<evidence type="ECO:0000313" key="2">
    <source>
        <dbReference type="EMBL" id="PLB54149.1"/>
    </source>
</evidence>
<dbReference type="EMBL" id="MSFO01000001">
    <property type="protein sequence ID" value="PLB54149.1"/>
    <property type="molecule type" value="Genomic_DNA"/>
</dbReference>
<gene>
    <name evidence="2" type="ORF">P170DRAFT_460370</name>
</gene>
<protein>
    <submittedName>
        <fullName evidence="2">Uncharacterized protein</fullName>
    </submittedName>
</protein>
<accession>A0A2I2GMT2</accession>
<reference evidence="2 3" key="1">
    <citation type="submission" date="2016-12" db="EMBL/GenBank/DDBJ databases">
        <title>The genomes of Aspergillus section Nigri reveals drivers in fungal speciation.</title>
        <authorList>
            <consortium name="DOE Joint Genome Institute"/>
            <person name="Vesth T.C."/>
            <person name="Nybo J."/>
            <person name="Theobald S."/>
            <person name="Brandl J."/>
            <person name="Frisvad J.C."/>
            <person name="Nielsen K.F."/>
            <person name="Lyhne E.K."/>
            <person name="Kogle M.E."/>
            <person name="Kuo A."/>
            <person name="Riley R."/>
            <person name="Clum A."/>
            <person name="Nolan M."/>
            <person name="Lipzen A."/>
            <person name="Salamov A."/>
            <person name="Henrissat B."/>
            <person name="Wiebenga A."/>
            <person name="De Vries R.P."/>
            <person name="Grigoriev I.V."/>
            <person name="Mortensen U.H."/>
            <person name="Andersen M.R."/>
            <person name="Baker S.E."/>
        </authorList>
    </citation>
    <scope>NUCLEOTIDE SEQUENCE [LARGE SCALE GENOMIC DNA]</scope>
    <source>
        <strain evidence="2 3">IBT 23096</strain>
    </source>
</reference>
<feature type="chain" id="PRO_5014179705" evidence="1">
    <location>
        <begin position="21"/>
        <end position="101"/>
    </location>
</feature>
<keyword evidence="1" id="KW-0732">Signal</keyword>
<evidence type="ECO:0000313" key="3">
    <source>
        <dbReference type="Proteomes" id="UP000234275"/>
    </source>
</evidence>